<feature type="compositionally biased region" description="Low complexity" evidence="1">
    <location>
        <begin position="22"/>
        <end position="37"/>
    </location>
</feature>
<dbReference type="Proteomes" id="UP000005801">
    <property type="component" value="Unassembled WGS sequence"/>
</dbReference>
<name>A6GJG7_9BACT</name>
<gene>
    <name evidence="2" type="ORF">PPSIR1_14445</name>
</gene>
<organism evidence="2 3">
    <name type="scientific">Plesiocystis pacifica SIR-1</name>
    <dbReference type="NCBI Taxonomy" id="391625"/>
    <lineage>
        <taxon>Bacteria</taxon>
        <taxon>Pseudomonadati</taxon>
        <taxon>Myxococcota</taxon>
        <taxon>Polyangia</taxon>
        <taxon>Nannocystales</taxon>
        <taxon>Nannocystaceae</taxon>
        <taxon>Plesiocystis</taxon>
    </lineage>
</organism>
<feature type="region of interest" description="Disordered" evidence="1">
    <location>
        <begin position="1"/>
        <end position="37"/>
    </location>
</feature>
<evidence type="ECO:0000256" key="1">
    <source>
        <dbReference type="SAM" id="MobiDB-lite"/>
    </source>
</evidence>
<comment type="caution">
    <text evidence="2">The sequence shown here is derived from an EMBL/GenBank/DDBJ whole genome shotgun (WGS) entry which is preliminary data.</text>
</comment>
<evidence type="ECO:0000313" key="2">
    <source>
        <dbReference type="EMBL" id="EDM73982.1"/>
    </source>
</evidence>
<evidence type="ECO:0000313" key="3">
    <source>
        <dbReference type="Proteomes" id="UP000005801"/>
    </source>
</evidence>
<protein>
    <submittedName>
        <fullName evidence="2">Uncharacterized protein</fullName>
    </submittedName>
</protein>
<reference evidence="2 3" key="1">
    <citation type="submission" date="2007-06" db="EMBL/GenBank/DDBJ databases">
        <authorList>
            <person name="Shimkets L."/>
            <person name="Ferriera S."/>
            <person name="Johnson J."/>
            <person name="Kravitz S."/>
            <person name="Beeson K."/>
            <person name="Sutton G."/>
            <person name="Rogers Y.-H."/>
            <person name="Friedman R."/>
            <person name="Frazier M."/>
            <person name="Venter J.C."/>
        </authorList>
    </citation>
    <scope>NUCLEOTIDE SEQUENCE [LARGE SCALE GENOMIC DNA]</scope>
    <source>
        <strain evidence="2 3">SIR-1</strain>
    </source>
</reference>
<keyword evidence="3" id="KW-1185">Reference proteome</keyword>
<dbReference type="EMBL" id="ABCS01000157">
    <property type="protein sequence ID" value="EDM73982.1"/>
    <property type="molecule type" value="Genomic_DNA"/>
</dbReference>
<accession>A6GJG7</accession>
<dbReference type="AlphaFoldDB" id="A6GJG7"/>
<feature type="compositionally biased region" description="Basic and acidic residues" evidence="1">
    <location>
        <begin position="1"/>
        <end position="11"/>
    </location>
</feature>
<sequence length="37" mass="4074">MARRVEAERRARGFSRVSSSMSPISAPQRRAPRASSA</sequence>
<proteinExistence type="predicted"/>